<keyword evidence="2" id="KW-1185">Reference proteome</keyword>
<dbReference type="Proteomes" id="UP000447434">
    <property type="component" value="Chromosome 20"/>
</dbReference>
<evidence type="ECO:0000313" key="1">
    <source>
        <dbReference type="EMBL" id="KAE9591690.1"/>
    </source>
</evidence>
<organism evidence="1 2">
    <name type="scientific">Lupinus albus</name>
    <name type="common">White lupine</name>
    <name type="synonym">Lupinus termis</name>
    <dbReference type="NCBI Taxonomy" id="3870"/>
    <lineage>
        <taxon>Eukaryota</taxon>
        <taxon>Viridiplantae</taxon>
        <taxon>Streptophyta</taxon>
        <taxon>Embryophyta</taxon>
        <taxon>Tracheophyta</taxon>
        <taxon>Spermatophyta</taxon>
        <taxon>Magnoliopsida</taxon>
        <taxon>eudicotyledons</taxon>
        <taxon>Gunneridae</taxon>
        <taxon>Pentapetalae</taxon>
        <taxon>rosids</taxon>
        <taxon>fabids</taxon>
        <taxon>Fabales</taxon>
        <taxon>Fabaceae</taxon>
        <taxon>Papilionoideae</taxon>
        <taxon>50 kb inversion clade</taxon>
        <taxon>genistoids sensu lato</taxon>
        <taxon>core genistoids</taxon>
        <taxon>Genisteae</taxon>
        <taxon>Lupinus</taxon>
    </lineage>
</organism>
<dbReference type="OrthoDB" id="275783at2759"/>
<protein>
    <submittedName>
        <fullName evidence="1">Putative D-Tyr tRNAtyr deacylase-like domain-containing protein</fullName>
    </submittedName>
</protein>
<comment type="caution">
    <text evidence="1">The sequence shown here is derived from an EMBL/GenBank/DDBJ whole genome shotgun (WGS) entry which is preliminary data.</text>
</comment>
<sequence length="103" mass="11496">MIENTSGVLCNLSIKISFSIHSLLNYASTFHLSSFRFSYADGVFGAMMKVNLQFPLLLQYLNTSYVKNPHTCDEWQVNLVNDGPVTMQLDSQSPKNTVDAAES</sequence>
<reference evidence="2" key="1">
    <citation type="journal article" date="2020" name="Nat. Commun.">
        <title>Genome sequence of the cluster root forming white lupin.</title>
        <authorList>
            <person name="Hufnagel B."/>
            <person name="Marques A."/>
            <person name="Soriano A."/>
            <person name="Marques L."/>
            <person name="Divol F."/>
            <person name="Doumas P."/>
            <person name="Sallet E."/>
            <person name="Mancinotti D."/>
            <person name="Carrere S."/>
            <person name="Marande W."/>
            <person name="Arribat S."/>
            <person name="Keller J."/>
            <person name="Huneau C."/>
            <person name="Blein T."/>
            <person name="Aime D."/>
            <person name="Laguerre M."/>
            <person name="Taylor J."/>
            <person name="Schubert V."/>
            <person name="Nelson M."/>
            <person name="Geu-Flores F."/>
            <person name="Crespi M."/>
            <person name="Gallardo-Guerrero K."/>
            <person name="Delaux P.-M."/>
            <person name="Salse J."/>
            <person name="Berges H."/>
            <person name="Guyot R."/>
            <person name="Gouzy J."/>
            <person name="Peret B."/>
        </authorList>
    </citation>
    <scope>NUCLEOTIDE SEQUENCE [LARGE SCALE GENOMIC DNA]</scope>
    <source>
        <strain evidence="2">cv. Amiga</strain>
    </source>
</reference>
<dbReference type="EMBL" id="WOCE01000020">
    <property type="protein sequence ID" value="KAE9591690.1"/>
    <property type="molecule type" value="Genomic_DNA"/>
</dbReference>
<proteinExistence type="predicted"/>
<accession>A0A6A4NR89</accession>
<gene>
    <name evidence="1" type="ORF">Lalb_Chr20g0121411</name>
</gene>
<dbReference type="AlphaFoldDB" id="A0A6A4NR89"/>
<evidence type="ECO:0000313" key="2">
    <source>
        <dbReference type="Proteomes" id="UP000447434"/>
    </source>
</evidence>
<name>A0A6A4NR89_LUPAL</name>